<dbReference type="Gene3D" id="3.40.50.450">
    <property type="match status" value="1"/>
</dbReference>
<dbReference type="UniPathway" id="UPA00109">
    <property type="reaction ID" value="UER00182"/>
</dbReference>
<dbReference type="GO" id="GO:0042802">
    <property type="term" value="F:identical protein binding"/>
    <property type="evidence" value="ECO:0007669"/>
    <property type="project" value="TreeGrafter"/>
</dbReference>
<dbReference type="GO" id="GO:0030388">
    <property type="term" value="P:fructose 1,6-bisphosphate metabolic process"/>
    <property type="evidence" value="ECO:0007669"/>
    <property type="project" value="TreeGrafter"/>
</dbReference>
<evidence type="ECO:0000256" key="9">
    <source>
        <dbReference type="ARBA" id="ARBA00022741"/>
    </source>
</evidence>
<evidence type="ECO:0000256" key="7">
    <source>
        <dbReference type="ARBA" id="ARBA00022679"/>
    </source>
</evidence>
<keyword evidence="7" id="KW-0808">Transferase</keyword>
<dbReference type="PaxDb" id="722438-MPNE_0344"/>
<dbReference type="SUPFAM" id="SSF53784">
    <property type="entry name" value="Phosphofructokinase"/>
    <property type="match status" value="1"/>
</dbReference>
<reference evidence="17 18" key="1">
    <citation type="journal article" date="2010" name="Appl. Environ. Microbiol.">
        <title>Targeted chromosomal knockouts in Mycoplasma pneumoniae.</title>
        <authorList>
            <person name="Krishnakumar R."/>
            <person name="Assad-Garcia N."/>
            <person name="Benders G.A."/>
            <person name="Phan Q."/>
            <person name="Montague M.G."/>
            <person name="Glass J.I."/>
        </authorList>
    </citation>
    <scope>NUCLEOTIDE SEQUENCE [LARGE SCALE GENOMIC DNA]</scope>
    <source>
        <strain evidence="18">ATCC 15531 / DSM 22911 / NBRC 14401 / NCTC 10119 / FH</strain>
    </source>
</reference>
<dbReference type="STRING" id="722438.F539_01670"/>
<comment type="pathway">
    <text evidence="4">Carbohydrate degradation; glycolysis; D-glyceraldehyde 3-phosphate and glycerone phosphate from D-glucose: step 3/4.</text>
</comment>
<dbReference type="EC" id="2.7.1.11" evidence="5"/>
<dbReference type="PANTHER" id="PTHR13697:SF4">
    <property type="entry name" value="ATP-DEPENDENT 6-PHOSPHOFRUCTOKINASE"/>
    <property type="match status" value="1"/>
</dbReference>
<proteinExistence type="inferred from homology"/>
<dbReference type="InterPro" id="IPR022953">
    <property type="entry name" value="ATP_PFK"/>
</dbReference>
<evidence type="ECO:0000256" key="12">
    <source>
        <dbReference type="ARBA" id="ARBA00022842"/>
    </source>
</evidence>
<dbReference type="GO" id="GO:0016208">
    <property type="term" value="F:AMP binding"/>
    <property type="evidence" value="ECO:0007669"/>
    <property type="project" value="TreeGrafter"/>
</dbReference>
<evidence type="ECO:0000256" key="2">
    <source>
        <dbReference type="ARBA" id="ARBA00002659"/>
    </source>
</evidence>
<keyword evidence="9" id="KW-0547">Nucleotide-binding</keyword>
<dbReference type="RefSeq" id="WP_010874659.1">
    <property type="nucleotide sequence ID" value="NZ_CP010546.1"/>
</dbReference>
<evidence type="ECO:0000256" key="4">
    <source>
        <dbReference type="ARBA" id="ARBA00004679"/>
    </source>
</evidence>
<evidence type="ECO:0000259" key="16">
    <source>
        <dbReference type="Pfam" id="PF00365"/>
    </source>
</evidence>
<dbReference type="AlphaFoldDB" id="A0A0H3DLW4"/>
<name>A0A0H3DLW4_MYCPB</name>
<evidence type="ECO:0000256" key="3">
    <source>
        <dbReference type="ARBA" id="ARBA00004496"/>
    </source>
</evidence>
<evidence type="ECO:0000256" key="10">
    <source>
        <dbReference type="ARBA" id="ARBA00022777"/>
    </source>
</evidence>
<dbReference type="GO" id="GO:0070095">
    <property type="term" value="F:fructose-6-phosphate binding"/>
    <property type="evidence" value="ECO:0007669"/>
    <property type="project" value="TreeGrafter"/>
</dbReference>
<dbReference type="GO" id="GO:0006002">
    <property type="term" value="P:fructose 6-phosphate metabolic process"/>
    <property type="evidence" value="ECO:0007669"/>
    <property type="project" value="InterPro"/>
</dbReference>
<dbReference type="PIRSF" id="PIRSF000532">
    <property type="entry name" value="ATP_PFK_prok"/>
    <property type="match status" value="1"/>
</dbReference>
<comment type="catalytic activity">
    <reaction evidence="15">
        <text>beta-D-fructose 6-phosphate + ATP = beta-D-fructose 1,6-bisphosphate + ADP + H(+)</text>
        <dbReference type="Rhea" id="RHEA:16109"/>
        <dbReference type="ChEBI" id="CHEBI:15378"/>
        <dbReference type="ChEBI" id="CHEBI:30616"/>
        <dbReference type="ChEBI" id="CHEBI:32966"/>
        <dbReference type="ChEBI" id="CHEBI:57634"/>
        <dbReference type="ChEBI" id="CHEBI:456216"/>
        <dbReference type="EC" id="2.7.1.11"/>
    </reaction>
</comment>
<protein>
    <recommendedName>
        <fullName evidence="5">6-phosphofructokinase</fullName>
        <ecNumber evidence="5">2.7.1.11</ecNumber>
    </recommendedName>
</protein>
<dbReference type="EMBL" id="CP002077">
    <property type="protein sequence ID" value="ADK86750.1"/>
    <property type="molecule type" value="Genomic_DNA"/>
</dbReference>
<dbReference type="GO" id="GO:0061621">
    <property type="term" value="P:canonical glycolysis"/>
    <property type="evidence" value="ECO:0007669"/>
    <property type="project" value="TreeGrafter"/>
</dbReference>
<dbReference type="FunFam" id="3.40.50.460:FF:000019">
    <property type="entry name" value="Probable ATP-dependent 6-phosphofructokinase"/>
    <property type="match status" value="1"/>
</dbReference>
<keyword evidence="8" id="KW-0479">Metal-binding</keyword>
<dbReference type="GO" id="GO:0048029">
    <property type="term" value="F:monosaccharide binding"/>
    <property type="evidence" value="ECO:0007669"/>
    <property type="project" value="TreeGrafter"/>
</dbReference>
<keyword evidence="6" id="KW-0963">Cytoplasm</keyword>
<dbReference type="PRINTS" id="PR00476">
    <property type="entry name" value="PHFRCTKINASE"/>
</dbReference>
<keyword evidence="11" id="KW-0067">ATP-binding</keyword>
<evidence type="ECO:0000256" key="1">
    <source>
        <dbReference type="ARBA" id="ARBA00001946"/>
    </source>
</evidence>
<dbReference type="GO" id="GO:0003872">
    <property type="term" value="F:6-phosphofructokinase activity"/>
    <property type="evidence" value="ECO:0007669"/>
    <property type="project" value="UniProtKB-EC"/>
</dbReference>
<feature type="domain" description="Phosphofructokinase" evidence="16">
    <location>
        <begin position="8"/>
        <end position="284"/>
    </location>
</feature>
<dbReference type="GO" id="GO:0046872">
    <property type="term" value="F:metal ion binding"/>
    <property type="evidence" value="ECO:0007669"/>
    <property type="project" value="UniProtKB-KW"/>
</dbReference>
<evidence type="ECO:0000256" key="15">
    <source>
        <dbReference type="ARBA" id="ARBA00048070"/>
    </source>
</evidence>
<dbReference type="InterPro" id="IPR000023">
    <property type="entry name" value="Phosphofructokinase_dom"/>
</dbReference>
<dbReference type="NCBIfam" id="NF002872">
    <property type="entry name" value="PRK03202.1"/>
    <property type="match status" value="1"/>
</dbReference>
<dbReference type="GeneID" id="66609051"/>
<dbReference type="KEGG" id="mpj:MPNE_0344"/>
<dbReference type="GO" id="GO:0005524">
    <property type="term" value="F:ATP binding"/>
    <property type="evidence" value="ECO:0007669"/>
    <property type="project" value="UniProtKB-KW"/>
</dbReference>
<organism evidence="17 18">
    <name type="scientific">Mycoplasmoides pneumoniae (strain ATCC 15531 / DSM 23978 / CIP 103766 / NBRC 14401 / NCTC 10119 / FH)</name>
    <name type="common">Mycoplasma pneumoniae</name>
    <dbReference type="NCBI Taxonomy" id="722438"/>
    <lineage>
        <taxon>Bacteria</taxon>
        <taxon>Bacillati</taxon>
        <taxon>Mycoplasmatota</taxon>
        <taxon>Mycoplasmoidales</taxon>
        <taxon>Mycoplasmoidaceae</taxon>
        <taxon>Mycoplasmoides</taxon>
    </lineage>
</organism>
<dbReference type="eggNOG" id="COG0205">
    <property type="taxonomic scope" value="Bacteria"/>
</dbReference>
<evidence type="ECO:0000256" key="8">
    <source>
        <dbReference type="ARBA" id="ARBA00022723"/>
    </source>
</evidence>
<comment type="function">
    <text evidence="2">Catalyzes the phosphorylation of D-fructose 6-phosphate to fructose 1,6-bisphosphate by ATP, the first committing step of glycolysis.</text>
</comment>
<dbReference type="HOGENOM" id="CLU_020655_0_1_14"/>
<dbReference type="SMR" id="A0A0H3DLW4"/>
<evidence type="ECO:0000256" key="6">
    <source>
        <dbReference type="ARBA" id="ARBA00022490"/>
    </source>
</evidence>
<dbReference type="Pfam" id="PF00365">
    <property type="entry name" value="PFK"/>
    <property type="match status" value="1"/>
</dbReference>
<keyword evidence="12" id="KW-0460">Magnesium</keyword>
<dbReference type="Proteomes" id="UP000007756">
    <property type="component" value="Chromosome"/>
</dbReference>
<sequence length="328" mass="35989">MSPKTTKKIAILTSGGDAPGMNATLVYLTRYATSSEIEVFFVKNGYYGLYHDELVPAHQLDLSNSLFSAGTVIGSKRFVEFKELKVREQAAQNLKKRQIDYLVVIGGDGSYMGAKLLSELGVNCYCLPGTIDNDINSSEFTIGFLTALESIKVNVQAVYHTTKSHERVAIVEVMGRHCGDLAIFGALATNADFVVTPSNKMDLKQLESAVKKILQHQNHCVVIVSENIYGFDGYPSLTAIKQHFDANNMKCNLVSLGHTQRGFAPTSLELVQISLMAQHTINLIGQNKVNQVIGNKANVPVNYDFDQAFNMPPVDRSALIAVINKNII</sequence>
<evidence type="ECO:0000256" key="5">
    <source>
        <dbReference type="ARBA" id="ARBA00012055"/>
    </source>
</evidence>
<dbReference type="InterPro" id="IPR012003">
    <property type="entry name" value="ATP_PFK_prok-type"/>
</dbReference>
<comment type="cofactor">
    <cofactor evidence="1">
        <name>Mg(2+)</name>
        <dbReference type="ChEBI" id="CHEBI:18420"/>
    </cofactor>
</comment>
<keyword evidence="10 17" id="KW-0418">Kinase</keyword>
<evidence type="ECO:0000313" key="17">
    <source>
        <dbReference type="EMBL" id="ADK86750.1"/>
    </source>
</evidence>
<evidence type="ECO:0000256" key="13">
    <source>
        <dbReference type="ARBA" id="ARBA00023152"/>
    </source>
</evidence>
<dbReference type="PANTHER" id="PTHR13697">
    <property type="entry name" value="PHOSPHOFRUCTOKINASE"/>
    <property type="match status" value="1"/>
</dbReference>
<comment type="subcellular location">
    <subcellularLocation>
        <location evidence="3">Cytoplasm</location>
    </subcellularLocation>
</comment>
<keyword evidence="13" id="KW-0324">Glycolysis</keyword>
<dbReference type="InterPro" id="IPR035966">
    <property type="entry name" value="PKF_sf"/>
</dbReference>
<evidence type="ECO:0000256" key="11">
    <source>
        <dbReference type="ARBA" id="ARBA00022840"/>
    </source>
</evidence>
<dbReference type="Gene3D" id="3.40.50.460">
    <property type="entry name" value="Phosphofructokinase domain"/>
    <property type="match status" value="1"/>
</dbReference>
<accession>A0A0H3DLW4</accession>
<evidence type="ECO:0000256" key="14">
    <source>
        <dbReference type="ARBA" id="ARBA00038478"/>
    </source>
</evidence>
<comment type="similarity">
    <text evidence="14">Belongs to the phosphofructokinase type A (PFKA) family.</text>
</comment>
<dbReference type="PATRIC" id="fig|722438.3.peg.337"/>
<evidence type="ECO:0000313" key="18">
    <source>
        <dbReference type="Proteomes" id="UP000007756"/>
    </source>
</evidence>
<gene>
    <name evidence="17" type="ordered locus">MPNE_0344</name>
</gene>
<dbReference type="GO" id="GO:0005945">
    <property type="term" value="C:6-phosphofructokinase complex"/>
    <property type="evidence" value="ECO:0007669"/>
    <property type="project" value="TreeGrafter"/>
</dbReference>
<dbReference type="FunFam" id="3.40.50.450:FF:000001">
    <property type="entry name" value="ATP-dependent 6-phosphofructokinase"/>
    <property type="match status" value="1"/>
</dbReference>